<organism evidence="5 6">
    <name type="scientific">Brachybacterium hainanense</name>
    <dbReference type="NCBI Taxonomy" id="1541174"/>
    <lineage>
        <taxon>Bacteria</taxon>
        <taxon>Bacillati</taxon>
        <taxon>Actinomycetota</taxon>
        <taxon>Actinomycetes</taxon>
        <taxon>Micrococcales</taxon>
        <taxon>Dermabacteraceae</taxon>
        <taxon>Brachybacterium</taxon>
    </lineage>
</organism>
<proteinExistence type="predicted"/>
<feature type="signal peptide" evidence="3">
    <location>
        <begin position="1"/>
        <end position="18"/>
    </location>
</feature>
<feature type="chain" id="PRO_5045887567" evidence="3">
    <location>
        <begin position="19"/>
        <end position="346"/>
    </location>
</feature>
<name>A0ABV6RE69_9MICO</name>
<dbReference type="Gene3D" id="3.50.50.60">
    <property type="entry name" value="FAD/NAD(P)-binding domain"/>
    <property type="match status" value="1"/>
</dbReference>
<keyword evidence="1" id="KW-0560">Oxidoreductase</keyword>
<evidence type="ECO:0000256" key="3">
    <source>
        <dbReference type="SAM" id="SignalP"/>
    </source>
</evidence>
<dbReference type="PANTHER" id="PTHR13789">
    <property type="entry name" value="MONOOXYGENASE"/>
    <property type="match status" value="1"/>
</dbReference>
<dbReference type="Proteomes" id="UP001589793">
    <property type="component" value="Unassembled WGS sequence"/>
</dbReference>
<dbReference type="Pfam" id="PF01494">
    <property type="entry name" value="FAD_binding_3"/>
    <property type="match status" value="2"/>
</dbReference>
<evidence type="ECO:0000313" key="6">
    <source>
        <dbReference type="Proteomes" id="UP001589793"/>
    </source>
</evidence>
<keyword evidence="2 5" id="KW-0503">Monooxygenase</keyword>
<feature type="domain" description="FAD-binding" evidence="4">
    <location>
        <begin position="5"/>
        <end position="143"/>
    </location>
</feature>
<dbReference type="EMBL" id="JBHLSV010000009">
    <property type="protein sequence ID" value="MFC0674173.1"/>
    <property type="molecule type" value="Genomic_DNA"/>
</dbReference>
<dbReference type="SUPFAM" id="SSF51905">
    <property type="entry name" value="FAD/NAD(P)-binding domain"/>
    <property type="match status" value="1"/>
</dbReference>
<keyword evidence="6" id="KW-1185">Reference proteome</keyword>
<reference evidence="5 6" key="1">
    <citation type="submission" date="2024-09" db="EMBL/GenBank/DDBJ databases">
        <authorList>
            <person name="Sun Q."/>
            <person name="Mori K."/>
        </authorList>
    </citation>
    <scope>NUCLEOTIDE SEQUENCE [LARGE SCALE GENOMIC DNA]</scope>
    <source>
        <strain evidence="5 6">CICC 10874</strain>
    </source>
</reference>
<evidence type="ECO:0000256" key="2">
    <source>
        <dbReference type="ARBA" id="ARBA00023033"/>
    </source>
</evidence>
<sequence>MTARIRILGAGVAGLAAAALLPRSGAEVTLVDQDFSPPALGTSLGIFPAAQRALAELGVLDEVRRRSAAPRTGVIRGTDGRVLAQVPAGGALLVPRTDLTAILRAAIPASVRREQRRVRDVRPELAAADVLVGADGLHSLVRRSGWGGVADRARARRHGVTVLRGVTPQPPPEISETWGGSWLFGITPLALGGTNWFAALPEHRASSVAGDLAHLRTVAGGRFDHVDEVLAAASPERTVVHGIATAPITIPVRDHVVLIGDAAHAMTPNLGHGANTALEDALALARCLDGAHGQRALRGALRRYALRRTPPDTAWQLGSLAMTHLAMAEGRRARIRDRVLGSIGPR</sequence>
<dbReference type="PANTHER" id="PTHR13789:SF309">
    <property type="entry name" value="PUTATIVE (AFU_ORTHOLOGUE AFUA_6G14510)-RELATED"/>
    <property type="match status" value="1"/>
</dbReference>
<dbReference type="InterPro" id="IPR036188">
    <property type="entry name" value="FAD/NAD-bd_sf"/>
</dbReference>
<dbReference type="GO" id="GO:0004497">
    <property type="term" value="F:monooxygenase activity"/>
    <property type="evidence" value="ECO:0007669"/>
    <property type="project" value="UniProtKB-KW"/>
</dbReference>
<dbReference type="InterPro" id="IPR002938">
    <property type="entry name" value="FAD-bd"/>
</dbReference>
<accession>A0ABV6RE69</accession>
<evidence type="ECO:0000259" key="4">
    <source>
        <dbReference type="Pfam" id="PF01494"/>
    </source>
</evidence>
<evidence type="ECO:0000256" key="1">
    <source>
        <dbReference type="ARBA" id="ARBA00023002"/>
    </source>
</evidence>
<dbReference type="PRINTS" id="PR00420">
    <property type="entry name" value="RNGMNOXGNASE"/>
</dbReference>
<dbReference type="RefSeq" id="WP_376980107.1">
    <property type="nucleotide sequence ID" value="NZ_JBHLSV010000009.1"/>
</dbReference>
<feature type="domain" description="FAD-binding" evidence="4">
    <location>
        <begin position="252"/>
        <end position="310"/>
    </location>
</feature>
<gene>
    <name evidence="5" type="ORF">ACFFF6_09415</name>
</gene>
<protein>
    <submittedName>
        <fullName evidence="5">FAD-dependent monooxygenase</fullName>
    </submittedName>
</protein>
<keyword evidence="3" id="KW-0732">Signal</keyword>
<dbReference type="InterPro" id="IPR050493">
    <property type="entry name" value="FAD-dep_Monooxygenase_BioMet"/>
</dbReference>
<evidence type="ECO:0000313" key="5">
    <source>
        <dbReference type="EMBL" id="MFC0674173.1"/>
    </source>
</evidence>
<comment type="caution">
    <text evidence="5">The sequence shown here is derived from an EMBL/GenBank/DDBJ whole genome shotgun (WGS) entry which is preliminary data.</text>
</comment>